<dbReference type="Gene3D" id="3.80.10.10">
    <property type="entry name" value="Ribonuclease Inhibitor"/>
    <property type="match status" value="1"/>
</dbReference>
<dbReference type="PROSITE" id="PS50181">
    <property type="entry name" value="FBOX"/>
    <property type="match status" value="1"/>
</dbReference>
<dbReference type="Proteomes" id="UP000761534">
    <property type="component" value="Unassembled WGS sequence"/>
</dbReference>
<dbReference type="EMBL" id="SWFS01000205">
    <property type="protein sequence ID" value="KAA8914210.1"/>
    <property type="molecule type" value="Genomic_DNA"/>
</dbReference>
<keyword evidence="3" id="KW-1185">Reference proteome</keyword>
<sequence length="547" mass="63112">MASILDLPVELADTIIEYLSIDDMVNLQRSCKFFRNVLLIKMWTHVHLDCTAQRDTRNQKVTASNSIGHTDIHYHNREKVVTPLYHKYGNRSGGYIKLDVSNIDKLCEGVLRQDYANVFSWVKVLTLNAPYYNTSELEDVELGSPADLKGVDGQTLIHWYLNHVVTKKFVNLQLIEAIVDINEKLSTKPVTQYPPLLTNLLTTFPHVETNISVHLEKNWAPNPIEKMTFDNLKVLRISCDGLDDVRRFCGRFLPRSIERFDLVDYSEIDASALKEFFSRTDKLRSVSLKWGNVSNPESIDWIPKTVTNLQMCQFDDSRPVQNPVDALNVTYFKSYTRLGQVFQALRFPNLERLSVQGPVDNEAPLVHAVAEAFQSSPYIRQLKCRRLRVDFVAQLLSNPIVSGRVKSLVVQPNHSVDNYRQFCQLARACSNIDFLVVNMDMISKWNIPMCIKKFLRFCPNLTTLYIEHPYVTPNRRAGDHKWLLKINQEFVYDDYSKIRVDPRWAYRIDIDEFKKIHDINDIAAFNPAPIQSSIYPVDGITEDSMVC</sequence>
<dbReference type="OrthoDB" id="3768645at2759"/>
<dbReference type="InterPro" id="IPR001810">
    <property type="entry name" value="F-box_dom"/>
</dbReference>
<accession>A0A642V4G6</accession>
<reference evidence="2" key="1">
    <citation type="journal article" date="2019" name="G3 (Bethesda)">
        <title>Genome Assemblies of Two Rare Opportunistic Yeast Pathogens: Diutina rugosa (syn. Candida rugosa) and Trichomonascus ciferrii (syn. Candida ciferrii).</title>
        <authorList>
            <person name="Mixao V."/>
            <person name="Saus E."/>
            <person name="Hansen A.P."/>
            <person name="Lass-Florl C."/>
            <person name="Gabaldon T."/>
        </authorList>
    </citation>
    <scope>NUCLEOTIDE SEQUENCE</scope>
    <source>
        <strain evidence="2">CBS 4856</strain>
    </source>
</reference>
<gene>
    <name evidence="2" type="ORF">TRICI_002967</name>
</gene>
<dbReference type="SUPFAM" id="SSF81383">
    <property type="entry name" value="F-box domain"/>
    <property type="match status" value="1"/>
</dbReference>
<dbReference type="VEuPathDB" id="FungiDB:TRICI_002967"/>
<dbReference type="InterPro" id="IPR032675">
    <property type="entry name" value="LRR_dom_sf"/>
</dbReference>
<dbReference type="SUPFAM" id="SSF52047">
    <property type="entry name" value="RNI-like"/>
    <property type="match status" value="1"/>
</dbReference>
<comment type="caution">
    <text evidence="2">The sequence shown here is derived from an EMBL/GenBank/DDBJ whole genome shotgun (WGS) entry which is preliminary data.</text>
</comment>
<evidence type="ECO:0000313" key="3">
    <source>
        <dbReference type="Proteomes" id="UP000761534"/>
    </source>
</evidence>
<dbReference type="InterPro" id="IPR036047">
    <property type="entry name" value="F-box-like_dom_sf"/>
</dbReference>
<evidence type="ECO:0000259" key="1">
    <source>
        <dbReference type="PROSITE" id="PS50181"/>
    </source>
</evidence>
<dbReference type="AlphaFoldDB" id="A0A642V4G6"/>
<evidence type="ECO:0000313" key="2">
    <source>
        <dbReference type="EMBL" id="KAA8914210.1"/>
    </source>
</evidence>
<feature type="domain" description="F-box" evidence="1">
    <location>
        <begin position="1"/>
        <end position="46"/>
    </location>
</feature>
<name>A0A642V4G6_9ASCO</name>
<protein>
    <recommendedName>
        <fullName evidence="1">F-box domain-containing protein</fullName>
    </recommendedName>
</protein>
<organism evidence="2 3">
    <name type="scientific">Trichomonascus ciferrii</name>
    <dbReference type="NCBI Taxonomy" id="44093"/>
    <lineage>
        <taxon>Eukaryota</taxon>
        <taxon>Fungi</taxon>
        <taxon>Dikarya</taxon>
        <taxon>Ascomycota</taxon>
        <taxon>Saccharomycotina</taxon>
        <taxon>Dipodascomycetes</taxon>
        <taxon>Dipodascales</taxon>
        <taxon>Trichomonascaceae</taxon>
        <taxon>Trichomonascus</taxon>
        <taxon>Trichomonascus ciferrii complex</taxon>
    </lineage>
</organism>
<proteinExistence type="predicted"/>